<accession>A0ACB6QCP4</accession>
<keyword evidence="2" id="KW-1185">Reference proteome</keyword>
<evidence type="ECO:0000313" key="2">
    <source>
        <dbReference type="Proteomes" id="UP000799755"/>
    </source>
</evidence>
<dbReference type="EMBL" id="MU003534">
    <property type="protein sequence ID" value="KAF2464749.1"/>
    <property type="molecule type" value="Genomic_DNA"/>
</dbReference>
<dbReference type="Proteomes" id="UP000799755">
    <property type="component" value="Unassembled WGS sequence"/>
</dbReference>
<sequence>MSPVKVNDTGFTEIYRPKDKDPTVDFVLVHGLQGHPYRTWATEGPVPEPDSKVPGKTRKRHLSRFIPQSLRPKSKRTSMPTHSSEEGQGDSTESQFFWPEQLLPAQCPEARILVWGYDTRIVRYGKAVNKNHLYSYGKDFLYDLCRHRTTLSRPIIFLAHSLGGIIVKEALAISSESQDDPSTLNVVESTAAVVFMGTPHRGSEDWAATGEKGRKIASALLMDSTSSVLDSLGLENADLERCHDKFTRLWEKYKFRVKTFQEGRPLYGVKIGPLNKKVVPNPSSLIGNLKERAETLDADHREMCRFKGLDDNNYQKVGPELKIIYDAVQPKPDSQHNWDPPDLQASLSFSEMELWQQTIDKPVDGTCQWIVQSSEFQSWLQGQDGPEQPGLLWIKGKPGSGKSTLMKETLRLVKQHPNLNPQVASFFFSPSGANLLERTSLERTPLERMPLGLFRSLIYQLLPGFHEQCLDLTETYQHRSLQQREVKWDLVELQEVFQRMFSKARSSRTVILIDGVDECEVTAARDLVRFFRRVTVVAHTSGAELRICFSSRNSFTVTNPLNPAKPLCREIVVEDNNSPDITLYTTQTLKLGNPNENSSEIAAWTSLEKAVVEKASGVFLWVVLVINLLQNDWDDGRDIRYLWYRLTQVPSRLEQLYVKLMGTVKPSEVETLVHTMQWVLLSARPLELAEWHHVMAFIANPSLSSLKEWEGSKDYTQSDEQIAKRIKKICLGLVEIKDRQSPAPIEGPISVLSSLRAGAGSFESGKYVHVIHESVREFFLNGRGFALLDPAIQNPRGDGNLYILGTCISYGFLEEMDIFRVKAR</sequence>
<evidence type="ECO:0000313" key="1">
    <source>
        <dbReference type="EMBL" id="KAF2464749.1"/>
    </source>
</evidence>
<organism evidence="1 2">
    <name type="scientific">Lindgomyces ingoldianus</name>
    <dbReference type="NCBI Taxonomy" id="673940"/>
    <lineage>
        <taxon>Eukaryota</taxon>
        <taxon>Fungi</taxon>
        <taxon>Dikarya</taxon>
        <taxon>Ascomycota</taxon>
        <taxon>Pezizomycotina</taxon>
        <taxon>Dothideomycetes</taxon>
        <taxon>Pleosporomycetidae</taxon>
        <taxon>Pleosporales</taxon>
        <taxon>Lindgomycetaceae</taxon>
        <taxon>Lindgomyces</taxon>
    </lineage>
</organism>
<name>A0ACB6QCP4_9PLEO</name>
<proteinExistence type="predicted"/>
<reference evidence="1" key="1">
    <citation type="journal article" date="2020" name="Stud. Mycol.">
        <title>101 Dothideomycetes genomes: a test case for predicting lifestyles and emergence of pathogens.</title>
        <authorList>
            <person name="Haridas S."/>
            <person name="Albert R."/>
            <person name="Binder M."/>
            <person name="Bloem J."/>
            <person name="Labutti K."/>
            <person name="Salamov A."/>
            <person name="Andreopoulos B."/>
            <person name="Baker S."/>
            <person name="Barry K."/>
            <person name="Bills G."/>
            <person name="Bluhm B."/>
            <person name="Cannon C."/>
            <person name="Castanera R."/>
            <person name="Culley D."/>
            <person name="Daum C."/>
            <person name="Ezra D."/>
            <person name="Gonzalez J."/>
            <person name="Henrissat B."/>
            <person name="Kuo A."/>
            <person name="Liang C."/>
            <person name="Lipzen A."/>
            <person name="Lutzoni F."/>
            <person name="Magnuson J."/>
            <person name="Mondo S."/>
            <person name="Nolan M."/>
            <person name="Ohm R."/>
            <person name="Pangilinan J."/>
            <person name="Park H.-J."/>
            <person name="Ramirez L."/>
            <person name="Alfaro M."/>
            <person name="Sun H."/>
            <person name="Tritt A."/>
            <person name="Yoshinaga Y."/>
            <person name="Zwiers L.-H."/>
            <person name="Turgeon B."/>
            <person name="Goodwin S."/>
            <person name="Spatafora J."/>
            <person name="Crous P."/>
            <person name="Grigoriev I."/>
        </authorList>
    </citation>
    <scope>NUCLEOTIDE SEQUENCE</scope>
    <source>
        <strain evidence="1">ATCC 200398</strain>
    </source>
</reference>
<comment type="caution">
    <text evidence="1">The sequence shown here is derived from an EMBL/GenBank/DDBJ whole genome shotgun (WGS) entry which is preliminary data.</text>
</comment>
<feature type="non-terminal residue" evidence="1">
    <location>
        <position position="824"/>
    </location>
</feature>
<gene>
    <name evidence="1" type="ORF">BDR25DRAFT_241847</name>
</gene>
<protein>
    <submittedName>
        <fullName evidence="1">Uncharacterized protein</fullName>
    </submittedName>
</protein>